<dbReference type="PANTHER" id="PTHR43630">
    <property type="entry name" value="POLY-BETA-1,6-N-ACETYL-D-GLUCOSAMINE SYNTHASE"/>
    <property type="match status" value="1"/>
</dbReference>
<dbReference type="STRING" id="1802505.A3D01_04815"/>
<name>A0A1F7Z1M6_9BACT</name>
<dbReference type="InterPro" id="IPR001173">
    <property type="entry name" value="Glyco_trans_2-like"/>
</dbReference>
<evidence type="ECO:0000259" key="1">
    <source>
        <dbReference type="Pfam" id="PF00535"/>
    </source>
</evidence>
<dbReference type="InterPro" id="IPR029044">
    <property type="entry name" value="Nucleotide-diphossugar_trans"/>
</dbReference>
<protein>
    <recommendedName>
        <fullName evidence="1">Glycosyltransferase 2-like domain-containing protein</fullName>
    </recommendedName>
</protein>
<comment type="caution">
    <text evidence="2">The sequence shown here is derived from an EMBL/GenBank/DDBJ whole genome shotgun (WGS) entry which is preliminary data.</text>
</comment>
<proteinExistence type="predicted"/>
<gene>
    <name evidence="2" type="ORF">A3D01_04815</name>
</gene>
<reference evidence="2 3" key="1">
    <citation type="journal article" date="2016" name="Nat. Commun.">
        <title>Thousands of microbial genomes shed light on interconnected biogeochemical processes in an aquifer system.</title>
        <authorList>
            <person name="Anantharaman K."/>
            <person name="Brown C.T."/>
            <person name="Hug L.A."/>
            <person name="Sharon I."/>
            <person name="Castelle C.J."/>
            <person name="Probst A.J."/>
            <person name="Thomas B.C."/>
            <person name="Singh A."/>
            <person name="Wilkins M.J."/>
            <person name="Karaoz U."/>
            <person name="Brodie E.L."/>
            <person name="Williams K.H."/>
            <person name="Hubbard S.S."/>
            <person name="Banfield J.F."/>
        </authorList>
    </citation>
    <scope>NUCLEOTIDE SEQUENCE [LARGE SCALE GENOMIC DNA]</scope>
</reference>
<evidence type="ECO:0000313" key="3">
    <source>
        <dbReference type="Proteomes" id="UP000177169"/>
    </source>
</evidence>
<evidence type="ECO:0000313" key="2">
    <source>
        <dbReference type="EMBL" id="OGM32868.1"/>
    </source>
</evidence>
<feature type="domain" description="Glycosyltransferase 2-like" evidence="1">
    <location>
        <begin position="18"/>
        <end position="151"/>
    </location>
</feature>
<dbReference type="Gene3D" id="3.90.550.10">
    <property type="entry name" value="Spore Coat Polysaccharide Biosynthesis Protein SpsA, Chain A"/>
    <property type="match status" value="1"/>
</dbReference>
<accession>A0A1F7Z1M6</accession>
<sequence>MFTLIRKIKMRIWVNTLVRNEERYLWYAVMSAVRYVDKILIWDTGSSDKTPQIIKELNRSFPEKIDFKNFGEVTAEQFPIVRQKMLDATDSDWVLILDGDEVWWEESIKTLKEVIEKEGKYLESIVSRYYTVVGDIYHHQHESAGMYEIDKDRGHLNIKAMNRHIPGLHAARPHGQQGYFDAKGKLIQGRSYKKRFHIKNPAYLHFTNVQRSPLDTKVIKRSMKLKYEIGQSFPLDFYYPEVFFRERPKIVDSPWTRMSEEFYFRALIQTPFRKLKRKFIRSKKTGY</sequence>
<dbReference type="EMBL" id="MGGR01000027">
    <property type="protein sequence ID" value="OGM32868.1"/>
    <property type="molecule type" value="Genomic_DNA"/>
</dbReference>
<dbReference type="Proteomes" id="UP000177169">
    <property type="component" value="Unassembled WGS sequence"/>
</dbReference>
<dbReference type="Pfam" id="PF00535">
    <property type="entry name" value="Glycos_transf_2"/>
    <property type="match status" value="1"/>
</dbReference>
<dbReference type="AlphaFoldDB" id="A0A1F7Z1M6"/>
<dbReference type="PANTHER" id="PTHR43630:SF2">
    <property type="entry name" value="GLYCOSYLTRANSFERASE"/>
    <property type="match status" value="1"/>
</dbReference>
<organism evidence="2 3">
    <name type="scientific">Candidatus Woesebacteria bacterium RIFCSPHIGHO2_02_FULL_39_13</name>
    <dbReference type="NCBI Taxonomy" id="1802505"/>
    <lineage>
        <taxon>Bacteria</taxon>
        <taxon>Candidatus Woeseibacteriota</taxon>
    </lineage>
</organism>
<dbReference type="SUPFAM" id="SSF53448">
    <property type="entry name" value="Nucleotide-diphospho-sugar transferases"/>
    <property type="match status" value="1"/>
</dbReference>